<dbReference type="Gene3D" id="3.60.40.10">
    <property type="entry name" value="PPM-type phosphatase domain"/>
    <property type="match status" value="1"/>
</dbReference>
<sequence length="560" mass="60135">MAADGFATFQAAGSMQPAYLAVDWAATALGPVSGWSPALRATVDMMLHTRFPMAVFWGEQFVLVYNEGYTELIGDKHPSALGCTAPEVFPEAMDFIAPMMEAALVRGEDFRYDDAPVPLRRRGFLEECYFTFSYSPVRGADSAVEGVLVVAAETTEQVVSARRQELLGLLLERLFVVQDLDELAEQTCAVLGTDPDDLPVVDLHLPSGRTCSTAGAPELPTTPPSGAVGRRLVSASHDGTTTVWLPLQRPKEGRPDDGERPVSPAAGVMVVRCSDRLVFDGTYRVFLRLVAGAVATVIGRLNTRAADLSLRERERAFSTALQRSLLTAPTRPHSLQVAVRYEPATDVAQVGGDWHDSFVLPDGALALSIGDVAGHDRDAAAGMAQVRNLLRGIAFTMEEPPAHVMQALDRAMAGLDVDTIATAILARVEHAEVPDAPDGQDGQEHLVLRWTNAGHPPPALITPDGVVELLAAEPDVLLGVLPDGTRADHVRVLEPGSTVVLYTDGLIDRRGHGLDHGFEWLARTLADHASEDPEQLADSLLAEKLSGSEDDVALLVLRVP</sequence>
<dbReference type="Pfam" id="PF08448">
    <property type="entry name" value="PAS_4"/>
    <property type="match status" value="1"/>
</dbReference>
<name>A0A6J4N128_9ACTN</name>
<evidence type="ECO:0000259" key="2">
    <source>
        <dbReference type="SMART" id="SM00331"/>
    </source>
</evidence>
<evidence type="ECO:0000256" key="1">
    <source>
        <dbReference type="ARBA" id="ARBA00022801"/>
    </source>
</evidence>
<reference evidence="3" key="1">
    <citation type="submission" date="2020-02" db="EMBL/GenBank/DDBJ databases">
        <authorList>
            <person name="Meier V. D."/>
        </authorList>
    </citation>
    <scope>NUCLEOTIDE SEQUENCE</scope>
    <source>
        <strain evidence="3">AVDCRST_MAG32</strain>
    </source>
</reference>
<dbReference type="PANTHER" id="PTHR43156">
    <property type="entry name" value="STAGE II SPORULATION PROTEIN E-RELATED"/>
    <property type="match status" value="1"/>
</dbReference>
<dbReference type="InterPro" id="IPR052016">
    <property type="entry name" value="Bact_Sigma-Reg"/>
</dbReference>
<organism evidence="3">
    <name type="scientific">uncultured Nocardioides sp</name>
    <dbReference type="NCBI Taxonomy" id="198441"/>
    <lineage>
        <taxon>Bacteria</taxon>
        <taxon>Bacillati</taxon>
        <taxon>Actinomycetota</taxon>
        <taxon>Actinomycetes</taxon>
        <taxon>Propionibacteriales</taxon>
        <taxon>Nocardioidaceae</taxon>
        <taxon>Nocardioides</taxon>
        <taxon>environmental samples</taxon>
    </lineage>
</organism>
<keyword evidence="1" id="KW-0378">Hydrolase</keyword>
<dbReference type="InterPro" id="IPR013656">
    <property type="entry name" value="PAS_4"/>
</dbReference>
<evidence type="ECO:0000313" key="3">
    <source>
        <dbReference type="EMBL" id="CAA9372115.1"/>
    </source>
</evidence>
<accession>A0A6J4N128</accession>
<dbReference type="PANTHER" id="PTHR43156:SF2">
    <property type="entry name" value="STAGE II SPORULATION PROTEIN E"/>
    <property type="match status" value="1"/>
</dbReference>
<dbReference type="Gene3D" id="3.30.450.20">
    <property type="entry name" value="PAS domain"/>
    <property type="match status" value="1"/>
</dbReference>
<dbReference type="Pfam" id="PF07228">
    <property type="entry name" value="SpoIIE"/>
    <property type="match status" value="1"/>
</dbReference>
<proteinExistence type="predicted"/>
<dbReference type="SMART" id="SM00331">
    <property type="entry name" value="PP2C_SIG"/>
    <property type="match status" value="1"/>
</dbReference>
<dbReference type="SUPFAM" id="SSF55785">
    <property type="entry name" value="PYP-like sensor domain (PAS domain)"/>
    <property type="match status" value="1"/>
</dbReference>
<gene>
    <name evidence="3" type="ORF">AVDCRST_MAG32-793</name>
</gene>
<dbReference type="InterPro" id="IPR035965">
    <property type="entry name" value="PAS-like_dom_sf"/>
</dbReference>
<feature type="domain" description="PPM-type phosphatase" evidence="2">
    <location>
        <begin position="335"/>
        <end position="559"/>
    </location>
</feature>
<dbReference type="EMBL" id="CADCUM010000034">
    <property type="protein sequence ID" value="CAA9372115.1"/>
    <property type="molecule type" value="Genomic_DNA"/>
</dbReference>
<dbReference type="AlphaFoldDB" id="A0A6J4N128"/>
<dbReference type="GO" id="GO:0016791">
    <property type="term" value="F:phosphatase activity"/>
    <property type="evidence" value="ECO:0007669"/>
    <property type="project" value="TreeGrafter"/>
</dbReference>
<dbReference type="InterPro" id="IPR036457">
    <property type="entry name" value="PPM-type-like_dom_sf"/>
</dbReference>
<protein>
    <submittedName>
        <fullName evidence="3">Serine phosphatase RsbU, regulator of sigma subunit</fullName>
    </submittedName>
</protein>
<dbReference type="InterPro" id="IPR001932">
    <property type="entry name" value="PPM-type_phosphatase-like_dom"/>
</dbReference>
<dbReference type="SUPFAM" id="SSF81606">
    <property type="entry name" value="PP2C-like"/>
    <property type="match status" value="1"/>
</dbReference>